<dbReference type="GO" id="GO:0016740">
    <property type="term" value="F:transferase activity"/>
    <property type="evidence" value="ECO:0007669"/>
    <property type="project" value="UniProtKB-KW"/>
</dbReference>
<dbReference type="AlphaFoldDB" id="A0AAD2FN92"/>
<sequence length="456" mass="49088">MAAKLSSLLFFTGGAAATTVVAATGLYLTRRKSNDEGEEEEEEECIYLDYNGTTPIYKEVLEAMMPYLTTHFGNPSSSHKFGQAPRNAIELARTQILQLLGSTEPSNSIWFTGCGTESDNLAIQLALQSSSHTKNKHIVSSNVEHPAVDLYLKYLEKEGIASVTYVPVANDGRVNPQDMVDALQENTILVTLMLANNESGALQPVKAVAQECRKRGILMHTDAAQAAGKVSCELADLGFPDMITIVGHKLGAPKGIAALYVRPGCLEEHKRTIRHIDHGIMLIGGGQEFGRRGGTENTPYMVGLGFASQHAHQHLAHNAAHMEAMRSRLLRNLTERLGTGDRLLVNGPKNAHWRLPNTLSIGFKNVHSGILLAGIGNLVAASAGAACHSSGGGVSSILTAMQIPMEYAQGTLRLSLGPNTRASEIDKASRIIADAVEQQWNSILLVQTGGVFILYF</sequence>
<keyword evidence="5" id="KW-0663">Pyridoxal phosphate</keyword>
<dbReference type="InterPro" id="IPR015422">
    <property type="entry name" value="PyrdxlP-dep_Trfase_small"/>
</dbReference>
<dbReference type="InterPro" id="IPR000192">
    <property type="entry name" value="Aminotrans_V_dom"/>
</dbReference>
<comment type="cofactor">
    <cofactor evidence="1">
        <name>pyridoxal 5'-phosphate</name>
        <dbReference type="ChEBI" id="CHEBI:597326"/>
    </cofactor>
</comment>
<feature type="chain" id="PRO_5042125848" description="Aminotransferase class V domain-containing protein" evidence="8">
    <location>
        <begin position="18"/>
        <end position="456"/>
    </location>
</feature>
<dbReference type="Gene3D" id="1.10.260.50">
    <property type="match status" value="1"/>
</dbReference>
<evidence type="ECO:0000256" key="5">
    <source>
        <dbReference type="ARBA" id="ARBA00022898"/>
    </source>
</evidence>
<evidence type="ECO:0000256" key="8">
    <source>
        <dbReference type="SAM" id="SignalP"/>
    </source>
</evidence>
<proteinExistence type="inferred from homology"/>
<dbReference type="InterPro" id="IPR015421">
    <property type="entry name" value="PyrdxlP-dep_Trfase_major"/>
</dbReference>
<accession>A0AAD2FN92</accession>
<evidence type="ECO:0000256" key="4">
    <source>
        <dbReference type="ARBA" id="ARBA00022723"/>
    </source>
</evidence>
<evidence type="ECO:0000256" key="3">
    <source>
        <dbReference type="ARBA" id="ARBA00022679"/>
    </source>
</evidence>
<dbReference type="PANTHER" id="PTHR11601">
    <property type="entry name" value="CYSTEINE DESULFURYLASE FAMILY MEMBER"/>
    <property type="match status" value="1"/>
</dbReference>
<comment type="similarity">
    <text evidence="2">Belongs to the class-V pyridoxal-phosphate-dependent aminotransferase family. NifS/IscS subfamily.</text>
</comment>
<reference evidence="10" key="1">
    <citation type="submission" date="2023-08" db="EMBL/GenBank/DDBJ databases">
        <authorList>
            <person name="Audoor S."/>
            <person name="Bilcke G."/>
        </authorList>
    </citation>
    <scope>NUCLEOTIDE SEQUENCE</scope>
</reference>
<dbReference type="PIRSF" id="PIRSF005572">
    <property type="entry name" value="NifS"/>
    <property type="match status" value="1"/>
</dbReference>
<evidence type="ECO:0000313" key="10">
    <source>
        <dbReference type="EMBL" id="CAJ1946914.1"/>
    </source>
</evidence>
<organism evidence="10 11">
    <name type="scientific">Cylindrotheca closterium</name>
    <dbReference type="NCBI Taxonomy" id="2856"/>
    <lineage>
        <taxon>Eukaryota</taxon>
        <taxon>Sar</taxon>
        <taxon>Stramenopiles</taxon>
        <taxon>Ochrophyta</taxon>
        <taxon>Bacillariophyta</taxon>
        <taxon>Bacillariophyceae</taxon>
        <taxon>Bacillariophycidae</taxon>
        <taxon>Bacillariales</taxon>
        <taxon>Bacillariaceae</taxon>
        <taxon>Cylindrotheca</taxon>
    </lineage>
</organism>
<evidence type="ECO:0000256" key="1">
    <source>
        <dbReference type="ARBA" id="ARBA00001933"/>
    </source>
</evidence>
<dbReference type="SUPFAM" id="SSF53383">
    <property type="entry name" value="PLP-dependent transferases"/>
    <property type="match status" value="1"/>
</dbReference>
<evidence type="ECO:0000313" key="11">
    <source>
        <dbReference type="Proteomes" id="UP001295423"/>
    </source>
</evidence>
<keyword evidence="6" id="KW-0408">Iron</keyword>
<keyword evidence="7" id="KW-0411">Iron-sulfur</keyword>
<dbReference type="EMBL" id="CAKOGP040001718">
    <property type="protein sequence ID" value="CAJ1946914.1"/>
    <property type="molecule type" value="Genomic_DNA"/>
</dbReference>
<dbReference type="Gene3D" id="3.40.640.10">
    <property type="entry name" value="Type I PLP-dependent aspartate aminotransferase-like (Major domain)"/>
    <property type="match status" value="1"/>
</dbReference>
<evidence type="ECO:0000256" key="6">
    <source>
        <dbReference type="ARBA" id="ARBA00023004"/>
    </source>
</evidence>
<keyword evidence="8" id="KW-0732">Signal</keyword>
<comment type="caution">
    <text evidence="10">The sequence shown here is derived from an EMBL/GenBank/DDBJ whole genome shotgun (WGS) entry which is preliminary data.</text>
</comment>
<feature type="signal peptide" evidence="8">
    <location>
        <begin position="1"/>
        <end position="17"/>
    </location>
</feature>
<dbReference type="GO" id="GO:0051536">
    <property type="term" value="F:iron-sulfur cluster binding"/>
    <property type="evidence" value="ECO:0007669"/>
    <property type="project" value="UniProtKB-KW"/>
</dbReference>
<keyword evidence="11" id="KW-1185">Reference proteome</keyword>
<keyword evidence="3" id="KW-0808">Transferase</keyword>
<evidence type="ECO:0000256" key="2">
    <source>
        <dbReference type="ARBA" id="ARBA00006490"/>
    </source>
</evidence>
<keyword evidence="4" id="KW-0479">Metal-binding</keyword>
<evidence type="ECO:0000259" key="9">
    <source>
        <dbReference type="Pfam" id="PF00266"/>
    </source>
</evidence>
<dbReference type="Pfam" id="PF00266">
    <property type="entry name" value="Aminotran_5"/>
    <property type="match status" value="1"/>
</dbReference>
<name>A0AAD2FN92_9STRA</name>
<gene>
    <name evidence="10" type="ORF">CYCCA115_LOCUS10897</name>
</gene>
<dbReference type="InterPro" id="IPR015424">
    <property type="entry name" value="PyrdxlP-dep_Trfase"/>
</dbReference>
<protein>
    <recommendedName>
        <fullName evidence="9">Aminotransferase class V domain-containing protein</fullName>
    </recommendedName>
</protein>
<feature type="domain" description="Aminotransferase class V" evidence="9">
    <location>
        <begin position="46"/>
        <end position="427"/>
    </location>
</feature>
<evidence type="ECO:0000256" key="7">
    <source>
        <dbReference type="ARBA" id="ARBA00023014"/>
    </source>
</evidence>
<dbReference type="Proteomes" id="UP001295423">
    <property type="component" value="Unassembled WGS sequence"/>
</dbReference>
<dbReference type="PANTHER" id="PTHR11601:SF34">
    <property type="entry name" value="CYSTEINE DESULFURASE"/>
    <property type="match status" value="1"/>
</dbReference>
<dbReference type="GO" id="GO:0046872">
    <property type="term" value="F:metal ion binding"/>
    <property type="evidence" value="ECO:0007669"/>
    <property type="project" value="UniProtKB-KW"/>
</dbReference>
<dbReference type="InterPro" id="IPR016454">
    <property type="entry name" value="Cysteine_dSase"/>
</dbReference>
<dbReference type="Gene3D" id="3.90.1150.10">
    <property type="entry name" value="Aspartate Aminotransferase, domain 1"/>
    <property type="match status" value="1"/>
</dbReference>